<proteinExistence type="predicted"/>
<evidence type="ECO:0000256" key="1">
    <source>
        <dbReference type="SAM" id="Coils"/>
    </source>
</evidence>
<dbReference type="EMBL" id="JADKIO010000005">
    <property type="protein sequence ID" value="MBK9795596.1"/>
    <property type="molecule type" value="Genomic_DNA"/>
</dbReference>
<evidence type="ECO:0000256" key="2">
    <source>
        <dbReference type="SAM" id="MobiDB-lite"/>
    </source>
</evidence>
<dbReference type="AlphaFoldDB" id="A0A9D7SGI2"/>
<protein>
    <submittedName>
        <fullName evidence="3">Uncharacterized protein</fullName>
    </submittedName>
</protein>
<sequence>MNLQQMILLALLGATGTRVHADWKVQFTGEAAQMFGSAPRGSFSTRGQCEAARQGLTPFEIRRSSCVGFDAPRGGGTTYRPRSTGGGSRGYAASIMGGLMQSFMQGFQQGLQAPARDPAAERRAAEERRRAEEAHRQREFQAWQARVKADLARQETQFRDLRRQEVVQEARMLGDLLAQRLDSQKPRVNPQADRLLQSACWSRKAAQAAAQGDASGAEVARTNAARALEGTAPPCADEGLPAVPMPGAPSPAGGLEMELGRLVQEETARVEVQIQELVTRRVKSQETLVQRREAVEAREQAKAASQDPAAQAEADRLLAEAKKALEEALTENLKASEDLNAAQDTLQALRAVGTLAPGPTPKAEMK</sequence>
<feature type="coiled-coil region" evidence="1">
    <location>
        <begin position="311"/>
        <end position="352"/>
    </location>
</feature>
<evidence type="ECO:0000313" key="3">
    <source>
        <dbReference type="EMBL" id="MBK9795596.1"/>
    </source>
</evidence>
<gene>
    <name evidence="3" type="ORF">IPP58_03735</name>
</gene>
<reference evidence="3" key="1">
    <citation type="submission" date="2020-10" db="EMBL/GenBank/DDBJ databases">
        <title>Connecting structure to function with the recovery of over 1000 high-quality activated sludge metagenome-assembled genomes encoding full-length rRNA genes using long-read sequencing.</title>
        <authorList>
            <person name="Singleton C.M."/>
            <person name="Petriglieri F."/>
            <person name="Kristensen J.M."/>
            <person name="Kirkegaard R.H."/>
            <person name="Michaelsen T.Y."/>
            <person name="Andersen M.H."/>
            <person name="Karst S.M."/>
            <person name="Dueholm M.S."/>
            <person name="Nielsen P.H."/>
            <person name="Albertsen M."/>
        </authorList>
    </citation>
    <scope>NUCLEOTIDE SEQUENCE</scope>
    <source>
        <strain evidence="3">Skiv_18-Q3-R9-52_MAXAC.067</strain>
    </source>
</reference>
<feature type="compositionally biased region" description="Basic and acidic residues" evidence="2">
    <location>
        <begin position="118"/>
        <end position="139"/>
    </location>
</feature>
<comment type="caution">
    <text evidence="3">The sequence shown here is derived from an EMBL/GenBank/DDBJ whole genome shotgun (WGS) entry which is preliminary data.</text>
</comment>
<evidence type="ECO:0000313" key="4">
    <source>
        <dbReference type="Proteomes" id="UP000886657"/>
    </source>
</evidence>
<keyword evidence="1" id="KW-0175">Coiled coil</keyword>
<feature type="region of interest" description="Disordered" evidence="2">
    <location>
        <begin position="112"/>
        <end position="139"/>
    </location>
</feature>
<feature type="region of interest" description="Disordered" evidence="2">
    <location>
        <begin position="231"/>
        <end position="252"/>
    </location>
</feature>
<name>A0A9D7SGI2_9BACT</name>
<accession>A0A9D7SGI2</accession>
<dbReference type="Proteomes" id="UP000886657">
    <property type="component" value="Unassembled WGS sequence"/>
</dbReference>
<organism evidence="3 4">
    <name type="scientific">Candidatus Geothrix skivensis</name>
    <dbReference type="NCBI Taxonomy" id="2954439"/>
    <lineage>
        <taxon>Bacteria</taxon>
        <taxon>Pseudomonadati</taxon>
        <taxon>Acidobacteriota</taxon>
        <taxon>Holophagae</taxon>
        <taxon>Holophagales</taxon>
        <taxon>Holophagaceae</taxon>
        <taxon>Geothrix</taxon>
    </lineage>
</organism>